<dbReference type="SUPFAM" id="SSF47413">
    <property type="entry name" value="lambda repressor-like DNA-binding domains"/>
    <property type="match status" value="1"/>
</dbReference>
<dbReference type="PATRIC" id="fig|755172.3.peg.1354"/>
<dbReference type="Gene3D" id="1.10.260.40">
    <property type="entry name" value="lambda repressor-like DNA-binding domains"/>
    <property type="match status" value="1"/>
</dbReference>
<dbReference type="Proteomes" id="UP000070442">
    <property type="component" value="Unassembled WGS sequence"/>
</dbReference>
<evidence type="ECO:0000259" key="1">
    <source>
        <dbReference type="PROSITE" id="PS50943"/>
    </source>
</evidence>
<dbReference type="Pfam" id="PF01381">
    <property type="entry name" value="HTH_3"/>
    <property type="match status" value="1"/>
</dbReference>
<feature type="domain" description="HTH cro/C1-type" evidence="1">
    <location>
        <begin position="18"/>
        <end position="72"/>
    </location>
</feature>
<keyword evidence="3" id="KW-1185">Reference proteome</keyword>
<organism evidence="2 3">
    <name type="scientific">Aedoeadaptatus coxii</name>
    <dbReference type="NCBI Taxonomy" id="755172"/>
    <lineage>
        <taxon>Bacteria</taxon>
        <taxon>Bacillati</taxon>
        <taxon>Bacillota</taxon>
        <taxon>Tissierellia</taxon>
        <taxon>Tissierellales</taxon>
        <taxon>Peptoniphilaceae</taxon>
        <taxon>Aedoeadaptatus</taxon>
    </lineage>
</organism>
<dbReference type="AlphaFoldDB" id="A0A134ACJ8"/>
<dbReference type="CDD" id="cd00093">
    <property type="entry name" value="HTH_XRE"/>
    <property type="match status" value="1"/>
</dbReference>
<comment type="caution">
    <text evidence="2">The sequence shown here is derived from an EMBL/GenBank/DDBJ whole genome shotgun (WGS) entry which is preliminary data.</text>
</comment>
<dbReference type="InterPro" id="IPR001387">
    <property type="entry name" value="Cro/C1-type_HTH"/>
</dbReference>
<keyword evidence="2" id="KW-0238">DNA-binding</keyword>
<dbReference type="GO" id="GO:0003677">
    <property type="term" value="F:DNA binding"/>
    <property type="evidence" value="ECO:0007669"/>
    <property type="project" value="UniProtKB-KW"/>
</dbReference>
<gene>
    <name evidence="2" type="ORF">HMPREF1863_01394</name>
</gene>
<proteinExistence type="predicted"/>
<dbReference type="SMART" id="SM00530">
    <property type="entry name" value="HTH_XRE"/>
    <property type="match status" value="1"/>
</dbReference>
<accession>A0A134ACJ8</accession>
<evidence type="ECO:0000313" key="2">
    <source>
        <dbReference type="EMBL" id="KXB65388.1"/>
    </source>
</evidence>
<dbReference type="EMBL" id="LSDG01000042">
    <property type="protein sequence ID" value="KXB65388.1"/>
    <property type="molecule type" value="Genomic_DNA"/>
</dbReference>
<sequence>MWYCFLEGSLLMEIGDKIRSFHELRGLTQDQLGKLLGIIGGTIRKYELGIRNPKQDQLIKIANGLGIGVSVFYKRE</sequence>
<reference evidence="3" key="1">
    <citation type="submission" date="2016-01" db="EMBL/GenBank/DDBJ databases">
        <authorList>
            <person name="Mitreva M."/>
            <person name="Pepin K.H."/>
            <person name="Mihindukulasuriya K.A."/>
            <person name="Fulton R."/>
            <person name="Fronick C."/>
            <person name="O'Laughlin M."/>
            <person name="Miner T."/>
            <person name="Herter B."/>
            <person name="Rosa B.A."/>
            <person name="Cordes M."/>
            <person name="Tomlinson C."/>
            <person name="Wollam A."/>
            <person name="Palsikar V.B."/>
            <person name="Mardis E.R."/>
            <person name="Wilson R.K."/>
        </authorList>
    </citation>
    <scope>NUCLEOTIDE SEQUENCE [LARGE SCALE GENOMIC DNA]</scope>
    <source>
        <strain evidence="3">DNF00729</strain>
    </source>
</reference>
<dbReference type="InterPro" id="IPR010982">
    <property type="entry name" value="Lambda_DNA-bd_dom_sf"/>
</dbReference>
<evidence type="ECO:0000313" key="3">
    <source>
        <dbReference type="Proteomes" id="UP000070442"/>
    </source>
</evidence>
<name>A0A134ACJ8_9FIRM</name>
<dbReference type="PROSITE" id="PS50943">
    <property type="entry name" value="HTH_CROC1"/>
    <property type="match status" value="1"/>
</dbReference>
<dbReference type="STRING" id="755172.HMPREF1863_01394"/>
<protein>
    <submittedName>
        <fullName evidence="2">DNA-binding helix-turn-helix protein</fullName>
    </submittedName>
</protein>